<feature type="binding site" evidence="13">
    <location>
        <position position="145"/>
    </location>
    <ligand>
        <name>FAD</name>
        <dbReference type="ChEBI" id="CHEBI:57692"/>
    </ligand>
</feature>
<feature type="binding site" evidence="13">
    <location>
        <position position="162"/>
    </location>
    <ligand>
        <name>FAD</name>
        <dbReference type="ChEBI" id="CHEBI:57692"/>
    </ligand>
</feature>
<dbReference type="PROSITE" id="PS51384">
    <property type="entry name" value="FAD_FR"/>
    <property type="match status" value="1"/>
</dbReference>
<comment type="subcellular location">
    <subcellularLocation>
        <location evidence="2">Mitochondrion outer membrane</location>
    </subcellularLocation>
</comment>
<dbReference type="Gene3D" id="3.40.50.80">
    <property type="entry name" value="Nucleotide-binding domain of ferredoxin-NADP reductase (FNR) module"/>
    <property type="match status" value="1"/>
</dbReference>
<proteinExistence type="inferred from homology"/>
<evidence type="ECO:0000256" key="9">
    <source>
        <dbReference type="ARBA" id="ARBA00023002"/>
    </source>
</evidence>
<dbReference type="PANTHER" id="PTHR19370:SF184">
    <property type="entry name" value="NADH-CYTOCHROME B5 REDUCTASE-LIKE"/>
    <property type="match status" value="1"/>
</dbReference>
<evidence type="ECO:0000256" key="7">
    <source>
        <dbReference type="ARBA" id="ARBA00022827"/>
    </source>
</evidence>
<dbReference type="PRINTS" id="PR00371">
    <property type="entry name" value="FPNCR"/>
</dbReference>
<comment type="similarity">
    <text evidence="3 14">Belongs to the flavoprotein pyridine nucleotide cytochrome reductase family.</text>
</comment>
<dbReference type="GeneID" id="14865359"/>
<evidence type="ECO:0000256" key="1">
    <source>
        <dbReference type="ARBA" id="ARBA00001974"/>
    </source>
</evidence>
<dbReference type="PANTHER" id="PTHR19370">
    <property type="entry name" value="NADH-CYTOCHROME B5 REDUCTASE"/>
    <property type="match status" value="1"/>
</dbReference>
<dbReference type="GO" id="GO:0090524">
    <property type="term" value="F:cytochrome-b5 reductase activity, acting on NADH"/>
    <property type="evidence" value="ECO:0007669"/>
    <property type="project" value="UniProtKB-EC"/>
</dbReference>
<keyword evidence="8" id="KW-1133">Transmembrane helix</keyword>
<dbReference type="OrthoDB" id="432685at2759"/>
<dbReference type="InterPro" id="IPR001834">
    <property type="entry name" value="CBR-like"/>
</dbReference>
<feature type="binding site" evidence="13">
    <location>
        <position position="147"/>
    </location>
    <ligand>
        <name>FAD</name>
        <dbReference type="ChEBI" id="CHEBI:57692"/>
    </ligand>
</feature>
<keyword evidence="7 13" id="KW-0274">FAD</keyword>
<evidence type="ECO:0000256" key="3">
    <source>
        <dbReference type="ARBA" id="ARBA00006105"/>
    </source>
</evidence>
<keyword evidence="9 14" id="KW-0560">Oxidoreductase</keyword>
<dbReference type="SUPFAM" id="SSF52343">
    <property type="entry name" value="Ferredoxin reductase-like, C-terminal NADP-linked domain"/>
    <property type="match status" value="1"/>
</dbReference>
<dbReference type="InterPro" id="IPR017938">
    <property type="entry name" value="Riboflavin_synthase-like_b-brl"/>
</dbReference>
<dbReference type="InterPro" id="IPR001433">
    <property type="entry name" value="OxRdtase_FAD/NAD-bd"/>
</dbReference>
<evidence type="ECO:0000256" key="11">
    <source>
        <dbReference type="ARBA" id="ARBA00023128"/>
    </source>
</evidence>
<gene>
    <name evidence="16" type="primary">cyb5r1</name>
    <name evidence="16" type="ORF">DFA_11618</name>
</gene>
<dbReference type="EMBL" id="GL883029">
    <property type="protein sequence ID" value="EGG13857.1"/>
    <property type="molecule type" value="Genomic_DNA"/>
</dbReference>
<dbReference type="RefSeq" id="XP_004350565.1">
    <property type="nucleotide sequence ID" value="XM_004350514.1"/>
</dbReference>
<dbReference type="SUPFAM" id="SSF63380">
    <property type="entry name" value="Riboflavin synthase domain-like"/>
    <property type="match status" value="1"/>
</dbReference>
<reference evidence="17" key="1">
    <citation type="journal article" date="2011" name="Genome Res.">
        <title>Phylogeny-wide analysis of social amoeba genomes highlights ancient origins for complex intercellular communication.</title>
        <authorList>
            <person name="Heidel A.J."/>
            <person name="Lawal H.M."/>
            <person name="Felder M."/>
            <person name="Schilde C."/>
            <person name="Helps N.R."/>
            <person name="Tunggal B."/>
            <person name="Rivero F."/>
            <person name="John U."/>
            <person name="Schleicher M."/>
            <person name="Eichinger L."/>
            <person name="Platzer M."/>
            <person name="Noegel A.A."/>
            <person name="Schaap P."/>
            <person name="Gloeckner G."/>
        </authorList>
    </citation>
    <scope>NUCLEOTIDE SEQUENCE [LARGE SCALE GENOMIC DNA]</scope>
    <source>
        <strain evidence="17">SH3</strain>
    </source>
</reference>
<dbReference type="Gene3D" id="2.40.30.10">
    <property type="entry name" value="Translation factors"/>
    <property type="match status" value="1"/>
</dbReference>
<dbReference type="OMA" id="CLDPENW"/>
<dbReference type="FunFam" id="2.40.30.10:FF:000032">
    <property type="entry name" value="NADH-cytochrome b5 reductase"/>
    <property type="match status" value="1"/>
</dbReference>
<evidence type="ECO:0000313" key="17">
    <source>
        <dbReference type="Proteomes" id="UP000007797"/>
    </source>
</evidence>
<keyword evidence="6" id="KW-1000">Mitochondrion outer membrane</keyword>
<dbReference type="InterPro" id="IPR039261">
    <property type="entry name" value="FNR_nucleotide-bd"/>
</dbReference>
<keyword evidence="5" id="KW-0812">Transmembrane</keyword>
<organism evidence="16 17">
    <name type="scientific">Cavenderia fasciculata</name>
    <name type="common">Slime mold</name>
    <name type="synonym">Dictyostelium fasciculatum</name>
    <dbReference type="NCBI Taxonomy" id="261658"/>
    <lineage>
        <taxon>Eukaryota</taxon>
        <taxon>Amoebozoa</taxon>
        <taxon>Evosea</taxon>
        <taxon>Eumycetozoa</taxon>
        <taxon>Dictyostelia</taxon>
        <taxon>Acytosteliales</taxon>
        <taxon>Cavenderiaceae</taxon>
        <taxon>Cavenderia</taxon>
    </lineage>
</organism>
<evidence type="ECO:0000256" key="4">
    <source>
        <dbReference type="ARBA" id="ARBA00022630"/>
    </source>
</evidence>
<evidence type="ECO:0000256" key="2">
    <source>
        <dbReference type="ARBA" id="ARBA00004294"/>
    </source>
</evidence>
<protein>
    <recommendedName>
        <fullName evidence="14">NADH-cytochrome b5 reductase</fullName>
        <ecNumber evidence="14">1.6.2.2</ecNumber>
    </recommendedName>
</protein>
<evidence type="ECO:0000259" key="15">
    <source>
        <dbReference type="PROSITE" id="PS51384"/>
    </source>
</evidence>
<dbReference type="InterPro" id="IPR001709">
    <property type="entry name" value="Flavoprot_Pyr_Nucl_cyt_Rdtase"/>
</dbReference>
<dbReference type="CDD" id="cd06183">
    <property type="entry name" value="cyt_b5_reduct_like"/>
    <property type="match status" value="1"/>
</dbReference>
<sequence>MNTPPPFPSKQLIARSYKVFAEPFVLARLDPTLRIAQRLYKMFTELFSMNAEAKIGLFVAAVAALLGVKFLFANNTSVPSESKKESKPALDAKEYKKFKLQKKIIVNHNTRIFRFELPNATDRLGLPIGQHISLRATVNGKEVYRPYTPISSDDDLGYFDLLIKVYEKGQMTTFVDNLFVGDSIDVKGPKGLFNYKPNMFKHIGMLAGGTGITPMLQVIKAIVSNPEDKTKVSLVFGNITEEDILLKKELDQVSENYPNISIYYVLNNPPQKGWTQGVGFISQDIIQQQLPAPSEGVKVCLCGPTVMNKAMTGHLLALNFKEEDIFTF</sequence>
<dbReference type="AlphaFoldDB" id="F4QDR0"/>
<dbReference type="InterPro" id="IPR008333">
    <property type="entry name" value="Cbr1-like_FAD-bd_dom"/>
</dbReference>
<keyword evidence="12" id="KW-0472">Membrane</keyword>
<keyword evidence="17" id="KW-1185">Reference proteome</keyword>
<dbReference type="KEGG" id="dfa:DFA_11618"/>
<keyword evidence="11" id="KW-0496">Mitochondrion</keyword>
<dbReference type="PRINTS" id="PR00406">
    <property type="entry name" value="CYTB5RDTASE"/>
</dbReference>
<evidence type="ECO:0000256" key="8">
    <source>
        <dbReference type="ARBA" id="ARBA00022989"/>
    </source>
</evidence>
<dbReference type="InterPro" id="IPR017927">
    <property type="entry name" value="FAD-bd_FR_type"/>
</dbReference>
<feature type="binding site" evidence="13">
    <location>
        <position position="213"/>
    </location>
    <ligand>
        <name>FAD</name>
        <dbReference type="ChEBI" id="CHEBI:57692"/>
    </ligand>
</feature>
<name>F4QDR0_CACFS</name>
<feature type="binding site" evidence="13">
    <location>
        <position position="171"/>
    </location>
    <ligand>
        <name>FAD</name>
        <dbReference type="ChEBI" id="CHEBI:57692"/>
    </ligand>
</feature>
<dbReference type="EC" id="1.6.2.2" evidence="14"/>
<dbReference type="Proteomes" id="UP000007797">
    <property type="component" value="Unassembled WGS sequence"/>
</dbReference>
<dbReference type="Pfam" id="PF00175">
    <property type="entry name" value="NAD_binding_1"/>
    <property type="match status" value="1"/>
</dbReference>
<feature type="binding site" evidence="13">
    <location>
        <position position="164"/>
    </location>
    <ligand>
        <name>FAD</name>
        <dbReference type="ChEBI" id="CHEBI:57692"/>
    </ligand>
</feature>
<evidence type="ECO:0000256" key="12">
    <source>
        <dbReference type="ARBA" id="ARBA00023136"/>
    </source>
</evidence>
<dbReference type="STRING" id="1054147.F4QDR0"/>
<comment type="cofactor">
    <cofactor evidence="1 13 14">
        <name>FAD</name>
        <dbReference type="ChEBI" id="CHEBI:57692"/>
    </cofactor>
</comment>
<evidence type="ECO:0000256" key="13">
    <source>
        <dbReference type="PIRSR" id="PIRSR601834-1"/>
    </source>
</evidence>
<feature type="domain" description="FAD-binding FR-type" evidence="15">
    <location>
        <begin position="93"/>
        <end position="196"/>
    </location>
</feature>
<keyword evidence="10 14" id="KW-0520">NAD</keyword>
<evidence type="ECO:0000256" key="6">
    <source>
        <dbReference type="ARBA" id="ARBA00022787"/>
    </source>
</evidence>
<accession>F4QDR0</accession>
<dbReference type="Pfam" id="PF00970">
    <property type="entry name" value="FAD_binding_6"/>
    <property type="match status" value="1"/>
</dbReference>
<dbReference type="GO" id="GO:0005741">
    <property type="term" value="C:mitochondrial outer membrane"/>
    <property type="evidence" value="ECO:0007669"/>
    <property type="project" value="UniProtKB-SubCell"/>
</dbReference>
<keyword evidence="4 13" id="KW-0285">Flavoprotein</keyword>
<evidence type="ECO:0000313" key="16">
    <source>
        <dbReference type="EMBL" id="EGG13857.1"/>
    </source>
</evidence>
<comment type="catalytic activity">
    <reaction evidence="14">
        <text>2 Fe(III)-[cytochrome b5] + NADH = 2 Fe(II)-[cytochrome b5] + NAD(+) + H(+)</text>
        <dbReference type="Rhea" id="RHEA:46680"/>
        <dbReference type="Rhea" id="RHEA-COMP:10438"/>
        <dbReference type="Rhea" id="RHEA-COMP:10439"/>
        <dbReference type="ChEBI" id="CHEBI:15378"/>
        <dbReference type="ChEBI" id="CHEBI:29033"/>
        <dbReference type="ChEBI" id="CHEBI:29034"/>
        <dbReference type="ChEBI" id="CHEBI:57540"/>
        <dbReference type="ChEBI" id="CHEBI:57945"/>
        <dbReference type="EC" id="1.6.2.2"/>
    </reaction>
</comment>
<evidence type="ECO:0000256" key="14">
    <source>
        <dbReference type="RuleBase" id="RU361226"/>
    </source>
</evidence>
<feature type="binding site" evidence="13">
    <location>
        <position position="146"/>
    </location>
    <ligand>
        <name>FAD</name>
        <dbReference type="ChEBI" id="CHEBI:57692"/>
    </ligand>
</feature>
<dbReference type="FunFam" id="3.40.50.80:FF:000019">
    <property type="entry name" value="NADH-cytochrome b5 reductase"/>
    <property type="match status" value="1"/>
</dbReference>
<evidence type="ECO:0000256" key="10">
    <source>
        <dbReference type="ARBA" id="ARBA00023027"/>
    </source>
</evidence>
<evidence type="ECO:0000256" key="5">
    <source>
        <dbReference type="ARBA" id="ARBA00022692"/>
    </source>
</evidence>